<feature type="region of interest" description="Disordered" evidence="1">
    <location>
        <begin position="109"/>
        <end position="128"/>
    </location>
</feature>
<comment type="caution">
    <text evidence="2">The sequence shown here is derived from an EMBL/GenBank/DDBJ whole genome shotgun (WGS) entry which is preliminary data.</text>
</comment>
<feature type="region of interest" description="Disordered" evidence="1">
    <location>
        <begin position="1"/>
        <end position="62"/>
    </location>
</feature>
<dbReference type="EMBL" id="CAJHNH020004069">
    <property type="protein sequence ID" value="CAG5130512.1"/>
    <property type="molecule type" value="Genomic_DNA"/>
</dbReference>
<feature type="compositionally biased region" description="Basic and acidic residues" evidence="1">
    <location>
        <begin position="114"/>
        <end position="128"/>
    </location>
</feature>
<proteinExistence type="predicted"/>
<accession>A0A8S3ZS65</accession>
<evidence type="ECO:0000313" key="3">
    <source>
        <dbReference type="Proteomes" id="UP000678393"/>
    </source>
</evidence>
<gene>
    <name evidence="2" type="ORF">CUNI_LOCUS16070</name>
</gene>
<protein>
    <submittedName>
        <fullName evidence="2">Uncharacterized protein</fullName>
    </submittedName>
</protein>
<feature type="compositionally biased region" description="Basic and acidic residues" evidence="1">
    <location>
        <begin position="47"/>
        <end position="59"/>
    </location>
</feature>
<evidence type="ECO:0000313" key="2">
    <source>
        <dbReference type="EMBL" id="CAG5130512.1"/>
    </source>
</evidence>
<evidence type="ECO:0000256" key="1">
    <source>
        <dbReference type="SAM" id="MobiDB-lite"/>
    </source>
</evidence>
<sequence>GGTSAQAEISPGPGHSGHSPGVTTEGGSIDLMQLLSQGGFKQPVKHPSSEGDSGDKGETIDADGAAAVKRLISFQDPRFGTNRGFIPVSLPSNAHSVNEIEHNLRAMSFGKATENSRPDIVNGEKNEGPDASLAVNLGGFPLLKPSDLDPSLAKPKA</sequence>
<name>A0A8S3ZS65_9EUPU</name>
<feature type="non-terminal residue" evidence="2">
    <location>
        <position position="1"/>
    </location>
</feature>
<organism evidence="2 3">
    <name type="scientific">Candidula unifasciata</name>
    <dbReference type="NCBI Taxonomy" id="100452"/>
    <lineage>
        <taxon>Eukaryota</taxon>
        <taxon>Metazoa</taxon>
        <taxon>Spiralia</taxon>
        <taxon>Lophotrochozoa</taxon>
        <taxon>Mollusca</taxon>
        <taxon>Gastropoda</taxon>
        <taxon>Heterobranchia</taxon>
        <taxon>Euthyneura</taxon>
        <taxon>Panpulmonata</taxon>
        <taxon>Eupulmonata</taxon>
        <taxon>Stylommatophora</taxon>
        <taxon>Helicina</taxon>
        <taxon>Helicoidea</taxon>
        <taxon>Geomitridae</taxon>
        <taxon>Candidula</taxon>
    </lineage>
</organism>
<reference evidence="2" key="1">
    <citation type="submission" date="2021-04" db="EMBL/GenBank/DDBJ databases">
        <authorList>
            <consortium name="Molecular Ecology Group"/>
        </authorList>
    </citation>
    <scope>NUCLEOTIDE SEQUENCE</scope>
</reference>
<dbReference type="AlphaFoldDB" id="A0A8S3ZS65"/>
<feature type="non-terminal residue" evidence="2">
    <location>
        <position position="157"/>
    </location>
</feature>
<keyword evidence="3" id="KW-1185">Reference proteome</keyword>
<feature type="compositionally biased region" description="Low complexity" evidence="1">
    <location>
        <begin position="10"/>
        <end position="21"/>
    </location>
</feature>
<dbReference type="Proteomes" id="UP000678393">
    <property type="component" value="Unassembled WGS sequence"/>
</dbReference>